<dbReference type="SMART" id="SM00304">
    <property type="entry name" value="HAMP"/>
    <property type="match status" value="1"/>
</dbReference>
<dbReference type="PROSITE" id="PS50111">
    <property type="entry name" value="CHEMOTAXIS_TRANSDUC_2"/>
    <property type="match status" value="1"/>
</dbReference>
<dbReference type="EMBL" id="CABR01000113">
    <property type="protein sequence ID" value="CBI10945.1"/>
    <property type="molecule type" value="Genomic_DNA"/>
</dbReference>
<dbReference type="SMART" id="SM00283">
    <property type="entry name" value="MA"/>
    <property type="match status" value="1"/>
</dbReference>
<proteinExistence type="inferred from homology"/>
<dbReference type="Pfam" id="PF00015">
    <property type="entry name" value="MCPsignal"/>
    <property type="match status" value="1"/>
</dbReference>
<evidence type="ECO:0000256" key="4">
    <source>
        <dbReference type="SAM" id="Phobius"/>
    </source>
</evidence>
<dbReference type="FunFam" id="1.10.287.950:FF:000001">
    <property type="entry name" value="Methyl-accepting chemotaxis sensory transducer"/>
    <property type="match status" value="1"/>
</dbReference>
<dbReference type="Pfam" id="PF00672">
    <property type="entry name" value="HAMP"/>
    <property type="match status" value="1"/>
</dbReference>
<dbReference type="CDD" id="cd11386">
    <property type="entry name" value="MCP_signal"/>
    <property type="match status" value="1"/>
</dbReference>
<dbReference type="CDD" id="cd12912">
    <property type="entry name" value="PDC2_MCP_like"/>
    <property type="match status" value="1"/>
</dbReference>
<dbReference type="Pfam" id="PF17201">
    <property type="entry name" value="Cache_3-Cache_2"/>
    <property type="match status" value="1"/>
</dbReference>
<keyword evidence="1" id="KW-0488">Methylation</keyword>
<feature type="transmembrane region" description="Helical" evidence="4">
    <location>
        <begin position="20"/>
        <end position="41"/>
    </location>
</feature>
<dbReference type="InterPro" id="IPR051310">
    <property type="entry name" value="MCP_chemotaxis"/>
</dbReference>
<evidence type="ECO:0000313" key="7">
    <source>
        <dbReference type="EMBL" id="CBI10945.1"/>
    </source>
</evidence>
<dbReference type="Gene3D" id="1.10.287.950">
    <property type="entry name" value="Methyl-accepting chemotaxis protein"/>
    <property type="match status" value="1"/>
</dbReference>
<sequence length="711" mass="76526">MLMQWIQFKSWGLGKKLSGIVFLLVFLMFSGFVLGIGQATYKLMKSRSIEDIHYLAESVRDMLDIYGETVRQDAVRANKLFETSFSGQFSIDPDHKIEVMGKPVDTLKNGDTIINLNTALVDRFSSGSNAVATIFIKQGEDFIRIATSLKKENGERALGTALDKTGAAYLRLSQGLDYIGAATLFGTKYMCVYTPVKNKEGNVIAVLFTGIDMSNTLKELKAKIGAIKIGDTGYFYALNAKEGKNYGTLTIDPTEEGTNILATKDASGHEFIKEMLEKKSGVLEYPWLDKALGGTSPRNRIVVYTYSKDFDWVIAGGTYVDEITKQSVDMLTRFALIALLLIAGIAWLLAVIIKRSISTPLEHVVATAEKMSQGDLSGSMDSARKDEIGKLINAMNGINQGLSRVIAEVREGTETIASAASEIATGNLDLSNRTEAQASSLEQTASAMEELTSTVKQNADNARQANQLAETASGVAIKGGTVVSEVVATMGAINASSRKIADIIGVIDGIAFQTNILALNAAVEAARAGEQGRGFAVVATEVRSLAQRSAAAAKEIKSLIDSSVDKIEIGNKQAEQAGATMSEVVASVQRVTDIMSEITAASNGQSMGIEEVNLAISQMDEATQQNAALVEEAAAAAKSLQDQAEHLEELVNQFQLDGTQRGVQRTKLKTIRPQPAKPAQKTVRAANRPTIKTTQNLAKGVNNDDEEWGEF</sequence>
<dbReference type="InterPro" id="IPR029151">
    <property type="entry name" value="Sensor-like_sf"/>
</dbReference>
<evidence type="ECO:0000259" key="5">
    <source>
        <dbReference type="PROSITE" id="PS50111"/>
    </source>
</evidence>
<dbReference type="GO" id="GO:0005886">
    <property type="term" value="C:plasma membrane"/>
    <property type="evidence" value="ECO:0007669"/>
    <property type="project" value="TreeGrafter"/>
</dbReference>
<evidence type="ECO:0000259" key="6">
    <source>
        <dbReference type="PROSITE" id="PS50885"/>
    </source>
</evidence>
<protein>
    <submittedName>
        <fullName evidence="7">Bacterial chemotaxis sensory transducer</fullName>
    </submittedName>
</protein>
<keyword evidence="3" id="KW-0175">Coiled coil</keyword>
<dbReference type="CDD" id="cd06225">
    <property type="entry name" value="HAMP"/>
    <property type="match status" value="1"/>
</dbReference>
<dbReference type="InterPro" id="IPR004089">
    <property type="entry name" value="MCPsignal_dom"/>
</dbReference>
<name>E6QUM2_9ZZZZ</name>
<feature type="domain" description="Methyl-accepting transducer" evidence="5">
    <location>
        <begin position="412"/>
        <end position="641"/>
    </location>
</feature>
<dbReference type="InterPro" id="IPR003660">
    <property type="entry name" value="HAMP_dom"/>
</dbReference>
<keyword evidence="4" id="KW-0812">Transmembrane</keyword>
<feature type="coiled-coil region" evidence="3">
    <location>
        <begin position="612"/>
        <end position="657"/>
    </location>
</feature>
<dbReference type="InterPro" id="IPR033462">
    <property type="entry name" value="Cache_3-Cache_2"/>
</dbReference>
<gene>
    <name evidence="7" type="ORF">CARN7_1748</name>
</gene>
<dbReference type="Gene3D" id="3.30.450.20">
    <property type="entry name" value="PAS domain"/>
    <property type="match status" value="1"/>
</dbReference>
<keyword evidence="4" id="KW-0472">Membrane</keyword>
<keyword evidence="4" id="KW-1133">Transmembrane helix</keyword>
<reference evidence="7" key="1">
    <citation type="submission" date="2009-10" db="EMBL/GenBank/DDBJ databases">
        <title>Diversity of trophic interactions inside an arsenic-rich microbial ecosystem.</title>
        <authorList>
            <person name="Bertin P.N."/>
            <person name="Heinrich-Salmeron A."/>
            <person name="Pelletier E."/>
            <person name="Goulhen-Chollet F."/>
            <person name="Arsene-Ploetze F."/>
            <person name="Gallien S."/>
            <person name="Calteau A."/>
            <person name="Vallenet D."/>
            <person name="Casiot C."/>
            <person name="Chane-Woon-Ming B."/>
            <person name="Giloteaux L."/>
            <person name="Barakat M."/>
            <person name="Bonnefoy V."/>
            <person name="Bruneel O."/>
            <person name="Chandler M."/>
            <person name="Cleiss J."/>
            <person name="Duran R."/>
            <person name="Elbaz-Poulichet F."/>
            <person name="Fonknechten N."/>
            <person name="Lauga B."/>
            <person name="Mornico D."/>
            <person name="Ortet P."/>
            <person name="Schaeffer C."/>
            <person name="Siguier P."/>
            <person name="Alexander Thil Smith A."/>
            <person name="Van Dorsselaer A."/>
            <person name="Weissenbach J."/>
            <person name="Medigue C."/>
            <person name="Le Paslier D."/>
        </authorList>
    </citation>
    <scope>NUCLEOTIDE SEQUENCE</scope>
</reference>
<accession>E6QUM2</accession>
<dbReference type="PANTHER" id="PTHR43531">
    <property type="entry name" value="PROTEIN ICFG"/>
    <property type="match status" value="1"/>
</dbReference>
<feature type="transmembrane region" description="Helical" evidence="4">
    <location>
        <begin position="334"/>
        <end position="353"/>
    </location>
</feature>
<dbReference type="PANTHER" id="PTHR43531:SF14">
    <property type="entry name" value="METHYL-ACCEPTING CHEMOTAXIS PROTEIN I-RELATED"/>
    <property type="match status" value="1"/>
</dbReference>
<dbReference type="AlphaFoldDB" id="E6QUM2"/>
<evidence type="ECO:0000256" key="1">
    <source>
        <dbReference type="ARBA" id="ARBA00022481"/>
    </source>
</evidence>
<comment type="caution">
    <text evidence="7">The sequence shown here is derived from an EMBL/GenBank/DDBJ whole genome shotgun (WGS) entry which is preliminary data.</text>
</comment>
<feature type="domain" description="HAMP" evidence="6">
    <location>
        <begin position="355"/>
        <end position="407"/>
    </location>
</feature>
<dbReference type="GO" id="GO:0007165">
    <property type="term" value="P:signal transduction"/>
    <property type="evidence" value="ECO:0007669"/>
    <property type="project" value="InterPro"/>
</dbReference>
<dbReference type="GO" id="GO:0006935">
    <property type="term" value="P:chemotaxis"/>
    <property type="evidence" value="ECO:0007669"/>
    <property type="project" value="TreeGrafter"/>
</dbReference>
<dbReference type="SUPFAM" id="SSF58104">
    <property type="entry name" value="Methyl-accepting chemotaxis protein (MCP) signaling domain"/>
    <property type="match status" value="1"/>
</dbReference>
<dbReference type="SUPFAM" id="SSF103190">
    <property type="entry name" value="Sensory domain-like"/>
    <property type="match status" value="1"/>
</dbReference>
<evidence type="ECO:0000256" key="3">
    <source>
        <dbReference type="SAM" id="Coils"/>
    </source>
</evidence>
<comment type="similarity">
    <text evidence="2">Belongs to the methyl-accepting chemotaxis (MCP) protein family.</text>
</comment>
<dbReference type="PROSITE" id="PS50885">
    <property type="entry name" value="HAMP"/>
    <property type="match status" value="1"/>
</dbReference>
<evidence type="ECO:0000256" key="2">
    <source>
        <dbReference type="ARBA" id="ARBA00029447"/>
    </source>
</evidence>
<dbReference type="GO" id="GO:0004888">
    <property type="term" value="F:transmembrane signaling receptor activity"/>
    <property type="evidence" value="ECO:0007669"/>
    <property type="project" value="TreeGrafter"/>
</dbReference>
<organism evidence="7">
    <name type="scientific">mine drainage metagenome</name>
    <dbReference type="NCBI Taxonomy" id="410659"/>
    <lineage>
        <taxon>unclassified sequences</taxon>
        <taxon>metagenomes</taxon>
        <taxon>ecological metagenomes</taxon>
    </lineage>
</organism>